<dbReference type="PANTHER" id="PTHR10201">
    <property type="entry name" value="MATRIX METALLOPROTEINASE"/>
    <property type="match status" value="1"/>
</dbReference>
<dbReference type="Gene3D" id="3.40.390.10">
    <property type="entry name" value="Collagenase (Catalytic Domain)"/>
    <property type="match status" value="1"/>
</dbReference>
<comment type="cofactor">
    <cofactor evidence="10">
        <name>Zn(2+)</name>
        <dbReference type="ChEBI" id="CHEBI:29105"/>
    </cofactor>
    <text evidence="10">Binds 2 Zn(2+) ions per subunit.</text>
</comment>
<comment type="cofactor">
    <cofactor evidence="10">
        <name>Ca(2+)</name>
        <dbReference type="ChEBI" id="CHEBI:29108"/>
    </cofactor>
    <text evidence="10">Can bind about 5 Ca(2+) ions per subunit.</text>
</comment>
<dbReference type="InterPro" id="IPR002477">
    <property type="entry name" value="Peptidoglycan-bd-like"/>
</dbReference>
<keyword evidence="8" id="KW-0865">Zymogen</keyword>
<feature type="non-terminal residue" evidence="12">
    <location>
        <position position="1"/>
    </location>
</feature>
<dbReference type="InterPro" id="IPR024079">
    <property type="entry name" value="MetalloPept_cat_dom_sf"/>
</dbReference>
<gene>
    <name evidence="12" type="primary">MEP1_5</name>
    <name evidence="12" type="ORF">g.43281</name>
</gene>
<reference evidence="12" key="1">
    <citation type="submission" date="2015-07" db="EMBL/GenBank/DDBJ databases">
        <title>Transcriptome Assembly of Anthurium amnicola.</title>
        <authorList>
            <person name="Suzuki J."/>
        </authorList>
    </citation>
    <scope>NUCLEOTIDE SEQUENCE</scope>
</reference>
<sequence length="309" mass="34513">FTRRSVSRERERMASTSSNVSSLFLGVIAIILLFLCSVVCSHPSNHHSWQSFRTLSGCNLGERRPGLADLKRYLHHFGYLKGSTPTGDDNYTDDFDAELESAVIAYQNFFNLTLTGRLDAPTLHHITAPRCGLPDLNVVINGTATFDRRRSLYSFFDGRPAWRKRRLQYAFTSMAGAPSNRAALRMLFARAFDRWSAVTPLSFSETSLGNNADITIAFAGLDGPGNYLAWAYAPTDGRMIIDKDEKWRVQGGLYDLESVVTHEIGHLLGLYHSQDARAIMFPKIPPGTRKVALSMDDMSGIRVLYPRGP</sequence>
<evidence type="ECO:0000256" key="5">
    <source>
        <dbReference type="ARBA" id="ARBA00022801"/>
    </source>
</evidence>
<dbReference type="PANTHER" id="PTHR10201:SF272">
    <property type="entry name" value="METALLOENDOPROTEINASE 5-MMP"/>
    <property type="match status" value="1"/>
</dbReference>
<keyword evidence="3 10" id="KW-0479">Metal-binding</keyword>
<keyword evidence="2" id="KW-0645">Protease</keyword>
<evidence type="ECO:0000256" key="6">
    <source>
        <dbReference type="ARBA" id="ARBA00022833"/>
    </source>
</evidence>
<dbReference type="InterPro" id="IPR021158">
    <property type="entry name" value="Pept_M10A_Zn_BS"/>
</dbReference>
<protein>
    <submittedName>
        <fullName evidence="12">Metalloendoproteinase 1</fullName>
    </submittedName>
</protein>
<feature type="binding site" evidence="10">
    <location>
        <position position="222"/>
    </location>
    <ligand>
        <name>Ca(2+)</name>
        <dbReference type="ChEBI" id="CHEBI:29108"/>
        <label>3</label>
    </ligand>
</feature>
<evidence type="ECO:0000256" key="10">
    <source>
        <dbReference type="PIRSR" id="PIRSR621190-2"/>
    </source>
</evidence>
<feature type="binding site" evidence="10">
    <location>
        <position position="245"/>
    </location>
    <ligand>
        <name>Ca(2+)</name>
        <dbReference type="ChEBI" id="CHEBI:29108"/>
        <label>3</label>
    </ligand>
</feature>
<dbReference type="InterPro" id="IPR006026">
    <property type="entry name" value="Peptidase_Metallo"/>
</dbReference>
<evidence type="ECO:0000256" key="2">
    <source>
        <dbReference type="ARBA" id="ARBA00022670"/>
    </source>
</evidence>
<comment type="similarity">
    <text evidence="1">Belongs to the peptidase M10A family. Matrix metalloproteinases (MMPs) subfamily.</text>
</comment>
<evidence type="ECO:0000256" key="3">
    <source>
        <dbReference type="ARBA" id="ARBA00022723"/>
    </source>
</evidence>
<feature type="binding site" evidence="10">
    <location>
        <position position="280"/>
    </location>
    <ligand>
        <name>Zn(2+)</name>
        <dbReference type="ChEBI" id="CHEBI:29105"/>
        <label>2</label>
        <note>catalytic</note>
    </ligand>
</feature>
<dbReference type="Pfam" id="PF01471">
    <property type="entry name" value="PG_binding_1"/>
    <property type="match status" value="1"/>
</dbReference>
<dbReference type="GO" id="GO:0031012">
    <property type="term" value="C:extracellular matrix"/>
    <property type="evidence" value="ECO:0007669"/>
    <property type="project" value="InterPro"/>
</dbReference>
<evidence type="ECO:0000313" key="12">
    <source>
        <dbReference type="EMBL" id="JAT47723.1"/>
    </source>
</evidence>
<feature type="binding site" evidence="10">
    <location>
        <position position="262"/>
    </location>
    <ligand>
        <name>Zn(2+)</name>
        <dbReference type="ChEBI" id="CHEBI:29105"/>
        <label>2</label>
        <note>catalytic</note>
    </ligand>
</feature>
<dbReference type="Pfam" id="PF00413">
    <property type="entry name" value="Peptidase_M10"/>
    <property type="match status" value="1"/>
</dbReference>
<dbReference type="GO" id="GO:0030574">
    <property type="term" value="P:collagen catabolic process"/>
    <property type="evidence" value="ECO:0007669"/>
    <property type="project" value="TreeGrafter"/>
</dbReference>
<dbReference type="PRINTS" id="PR00138">
    <property type="entry name" value="MATRIXIN"/>
</dbReference>
<evidence type="ECO:0000256" key="4">
    <source>
        <dbReference type="ARBA" id="ARBA00022729"/>
    </source>
</evidence>
<keyword evidence="7" id="KW-0482">Metalloprotease</keyword>
<feature type="binding site" description="in inhibited form" evidence="10">
    <location>
        <position position="131"/>
    </location>
    <ligand>
        <name>Zn(2+)</name>
        <dbReference type="ChEBI" id="CHEBI:29105"/>
        <label>2</label>
        <note>catalytic</note>
    </ligand>
</feature>
<feature type="active site" evidence="9">
    <location>
        <position position="263"/>
    </location>
</feature>
<organism evidence="12">
    <name type="scientific">Anthurium amnicola</name>
    <dbReference type="NCBI Taxonomy" id="1678845"/>
    <lineage>
        <taxon>Eukaryota</taxon>
        <taxon>Viridiplantae</taxon>
        <taxon>Streptophyta</taxon>
        <taxon>Embryophyta</taxon>
        <taxon>Tracheophyta</taxon>
        <taxon>Spermatophyta</taxon>
        <taxon>Magnoliopsida</taxon>
        <taxon>Liliopsida</taxon>
        <taxon>Araceae</taxon>
        <taxon>Pothoideae</taxon>
        <taxon>Potheae</taxon>
        <taxon>Anthurium</taxon>
    </lineage>
</organism>
<evidence type="ECO:0000256" key="8">
    <source>
        <dbReference type="ARBA" id="ARBA00023145"/>
    </source>
</evidence>
<dbReference type="InterPro" id="IPR001818">
    <property type="entry name" value="Pept_M10_metallopeptidase"/>
</dbReference>
<dbReference type="SUPFAM" id="SSF55486">
    <property type="entry name" value="Metalloproteases ('zincins'), catalytic domain"/>
    <property type="match status" value="1"/>
</dbReference>
<dbReference type="GO" id="GO:0004222">
    <property type="term" value="F:metalloendopeptidase activity"/>
    <property type="evidence" value="ECO:0007669"/>
    <property type="project" value="InterPro"/>
</dbReference>
<feature type="binding site" evidence="10">
    <location>
        <position position="223"/>
    </location>
    <ligand>
        <name>Ca(2+)</name>
        <dbReference type="ChEBI" id="CHEBI:29108"/>
        <label>3</label>
    </ligand>
</feature>
<proteinExistence type="inferred from homology"/>
<name>A0A1D1XZB1_9ARAE</name>
<feature type="binding site" evidence="10">
    <location>
        <position position="213"/>
    </location>
    <ligand>
        <name>Ca(2+)</name>
        <dbReference type="ChEBI" id="CHEBI:29108"/>
        <label>2</label>
    </ligand>
</feature>
<keyword evidence="4" id="KW-0732">Signal</keyword>
<dbReference type="SMART" id="SM00235">
    <property type="entry name" value="ZnMc"/>
    <property type="match status" value="1"/>
</dbReference>
<evidence type="ECO:0000256" key="1">
    <source>
        <dbReference type="ARBA" id="ARBA00009614"/>
    </source>
</evidence>
<keyword evidence="10" id="KW-0106">Calcium</keyword>
<dbReference type="PROSITE" id="PS00546">
    <property type="entry name" value="CYSTEINE_SWITCH"/>
    <property type="match status" value="1"/>
</dbReference>
<feature type="domain" description="Peptidase metallopeptidase" evidence="11">
    <location>
        <begin position="158"/>
        <end position="307"/>
    </location>
</feature>
<evidence type="ECO:0000256" key="7">
    <source>
        <dbReference type="ARBA" id="ARBA00023049"/>
    </source>
</evidence>
<feature type="binding site" evidence="10">
    <location>
        <position position="242"/>
    </location>
    <ligand>
        <name>Ca(2+)</name>
        <dbReference type="ChEBI" id="CHEBI:29108"/>
        <label>3</label>
    </ligand>
</feature>
<dbReference type="InterPro" id="IPR021190">
    <property type="entry name" value="Pept_M10A"/>
</dbReference>
<dbReference type="SUPFAM" id="SSF47090">
    <property type="entry name" value="PGBD-like"/>
    <property type="match status" value="1"/>
</dbReference>
<dbReference type="GO" id="GO:0008270">
    <property type="term" value="F:zinc ion binding"/>
    <property type="evidence" value="ECO:0007669"/>
    <property type="project" value="InterPro"/>
</dbReference>
<dbReference type="GO" id="GO:0030198">
    <property type="term" value="P:extracellular matrix organization"/>
    <property type="evidence" value="ECO:0007669"/>
    <property type="project" value="TreeGrafter"/>
</dbReference>
<dbReference type="InterPro" id="IPR036365">
    <property type="entry name" value="PGBD-like_sf"/>
</dbReference>
<evidence type="ECO:0000259" key="11">
    <source>
        <dbReference type="SMART" id="SM00235"/>
    </source>
</evidence>
<keyword evidence="5" id="KW-0378">Hydrolase</keyword>
<dbReference type="EMBL" id="GDJX01020213">
    <property type="protein sequence ID" value="JAT47723.1"/>
    <property type="molecule type" value="Transcribed_RNA"/>
</dbReference>
<feature type="binding site" evidence="10">
    <location>
        <position position="245"/>
    </location>
    <ligand>
        <name>Ca(2+)</name>
        <dbReference type="ChEBI" id="CHEBI:29108"/>
        <label>1</label>
    </ligand>
</feature>
<dbReference type="AlphaFoldDB" id="A0A1D1XZB1"/>
<feature type="binding site" evidence="10">
    <location>
        <position position="272"/>
    </location>
    <ligand>
        <name>Zn(2+)</name>
        <dbReference type="ChEBI" id="CHEBI:29105"/>
        <label>2</label>
        <note>catalytic</note>
    </ligand>
</feature>
<keyword evidence="6 10" id="KW-0862">Zinc</keyword>
<accession>A0A1D1XZB1</accession>
<dbReference type="GO" id="GO:0006508">
    <property type="term" value="P:proteolysis"/>
    <property type="evidence" value="ECO:0007669"/>
    <property type="project" value="UniProtKB-KW"/>
</dbReference>
<feature type="binding site" evidence="10">
    <location>
        <position position="266"/>
    </location>
    <ligand>
        <name>Zn(2+)</name>
        <dbReference type="ChEBI" id="CHEBI:29105"/>
        <label>2</label>
        <note>catalytic</note>
    </ligand>
</feature>
<evidence type="ECO:0000256" key="9">
    <source>
        <dbReference type="PIRSR" id="PIRSR621190-1"/>
    </source>
</evidence>